<comment type="caution">
    <text evidence="2">The sequence shown here is derived from an EMBL/GenBank/DDBJ whole genome shotgun (WGS) entry which is preliminary data.</text>
</comment>
<organism evidence="2 3">
    <name type="scientific">Biostraticola tofi</name>
    <dbReference type="NCBI Taxonomy" id="466109"/>
    <lineage>
        <taxon>Bacteria</taxon>
        <taxon>Pseudomonadati</taxon>
        <taxon>Pseudomonadota</taxon>
        <taxon>Gammaproteobacteria</taxon>
        <taxon>Enterobacterales</taxon>
        <taxon>Bruguierivoracaceae</taxon>
        <taxon>Biostraticola</taxon>
    </lineage>
</organism>
<evidence type="ECO:0000313" key="2">
    <source>
        <dbReference type="EMBL" id="TCV96808.1"/>
    </source>
</evidence>
<feature type="region of interest" description="Disordered" evidence="1">
    <location>
        <begin position="36"/>
        <end position="57"/>
    </location>
</feature>
<keyword evidence="3" id="KW-1185">Reference proteome</keyword>
<reference evidence="2 3" key="1">
    <citation type="submission" date="2019-03" db="EMBL/GenBank/DDBJ databases">
        <title>Genomic Encyclopedia of Type Strains, Phase IV (KMG-IV): sequencing the most valuable type-strain genomes for metagenomic binning, comparative biology and taxonomic classification.</title>
        <authorList>
            <person name="Goeker M."/>
        </authorList>
    </citation>
    <scope>NUCLEOTIDE SEQUENCE [LARGE SCALE GENOMIC DNA]</scope>
    <source>
        <strain evidence="2 3">DSM 19580</strain>
    </source>
</reference>
<evidence type="ECO:0000256" key="1">
    <source>
        <dbReference type="SAM" id="MobiDB-lite"/>
    </source>
</evidence>
<sequence>MPVVNKTARIREEAGIRSEVTERVETVRDTVRRQEVEVDKDGGAQHTFDDKTPPFKK</sequence>
<name>A0A4R3YY61_9GAMM</name>
<dbReference type="Proteomes" id="UP000295719">
    <property type="component" value="Unassembled WGS sequence"/>
</dbReference>
<accession>A0A4R3YY61</accession>
<protein>
    <submittedName>
        <fullName evidence="2">Uncharacterized protein DUF2382</fullName>
    </submittedName>
</protein>
<dbReference type="EMBL" id="SMCR01000004">
    <property type="protein sequence ID" value="TCV96808.1"/>
    <property type="molecule type" value="Genomic_DNA"/>
</dbReference>
<dbReference type="AlphaFoldDB" id="A0A4R3YY61"/>
<dbReference type="RefSeq" id="WP_131865378.1">
    <property type="nucleotide sequence ID" value="NZ_SMCR01000004.1"/>
</dbReference>
<proteinExistence type="predicted"/>
<evidence type="ECO:0000313" key="3">
    <source>
        <dbReference type="Proteomes" id="UP000295719"/>
    </source>
</evidence>
<gene>
    <name evidence="2" type="ORF">EDC52_104248</name>
</gene>